<evidence type="ECO:0000313" key="6">
    <source>
        <dbReference type="Proteomes" id="UP000824890"/>
    </source>
</evidence>
<evidence type="ECO:0000256" key="2">
    <source>
        <dbReference type="SAM" id="Phobius"/>
    </source>
</evidence>
<sequence>MTCKIKIKPEVLHYRCQECKNLSSMKIVLKHTTLLTPNTHSSHLVEMKSLIKPTRSVFFAGGILIKNIANFTTVMFVMSAYADCMKNPPHVRASVTLRPTSIATVVESLNKMKLMFMCVHLVQRLIDYSCNACGSQAHLLVMESGNAEFGVKKVDGFYGAYTCSKCPTFFCSCKMRNRQRRMGHGRTGMYTRIRRGNCTLRVMIITSNSTRMGGLYLKAHYAWHAFFRLVKNHSTFASIINAVSFFMKNVQTFHGRNVTCATTCHSRYTLILTSHFGVGFVVSTPPVSDSLEHESHPHPLYCSSSYTNGKPCSRCGARYGLFRCDECDYILDGKCALLPEKVMKKRYDDHPLLSYGDMNVDEKYWCEACETKLDPKRGFYTCNDCEVVLRISCLFGDFSYIMPGSSVNIAHNYEDQHAYINKGSETSYNSETRYNAEVVSNTSICRPFCHVCNSRCKFPSVLNVSKGDRFPTGFLFVLISQKYLYIRNTIDGSPSILSGENHLKKTPKCTTAESELAIIVPHRLIHDLAEQKQILQSPQPTFQPIDKKNCKASHYIKGWSNVKAEKRRKEGFTSYKYPKILTTIATTTVFITITSNTHCCYQNINMVPQEVHMYQHANANKFLSNQ</sequence>
<dbReference type="InterPro" id="IPR054483">
    <property type="entry name" value="DC1-like_CT"/>
</dbReference>
<dbReference type="Proteomes" id="UP000824890">
    <property type="component" value="Unassembled WGS sequence"/>
</dbReference>
<evidence type="ECO:0000259" key="4">
    <source>
        <dbReference type="Pfam" id="PF22926"/>
    </source>
</evidence>
<keyword evidence="2" id="KW-0812">Transmembrane</keyword>
<feature type="domain" description="DC1" evidence="3">
    <location>
        <begin position="346"/>
        <end position="393"/>
    </location>
</feature>
<dbReference type="InterPro" id="IPR046349">
    <property type="entry name" value="C1-like_sf"/>
</dbReference>
<dbReference type="SUPFAM" id="SSF57889">
    <property type="entry name" value="Cysteine-rich domain"/>
    <property type="match status" value="1"/>
</dbReference>
<proteinExistence type="predicted"/>
<dbReference type="InterPro" id="IPR053192">
    <property type="entry name" value="Vacuole_Formation_Reg"/>
</dbReference>
<evidence type="ECO:0000256" key="1">
    <source>
        <dbReference type="ARBA" id="ARBA00022737"/>
    </source>
</evidence>
<dbReference type="InterPro" id="IPR004146">
    <property type="entry name" value="DC1"/>
</dbReference>
<reference evidence="5 6" key="1">
    <citation type="submission" date="2021-05" db="EMBL/GenBank/DDBJ databases">
        <title>Genome Assembly of Synthetic Allotetraploid Brassica napus Reveals Homoeologous Exchanges between Subgenomes.</title>
        <authorList>
            <person name="Davis J.T."/>
        </authorList>
    </citation>
    <scope>NUCLEOTIDE SEQUENCE [LARGE SCALE GENOMIC DNA]</scope>
    <source>
        <strain evidence="6">cv. Da-Ae</strain>
        <tissue evidence="5">Seedling</tissue>
    </source>
</reference>
<feature type="transmembrane region" description="Helical" evidence="2">
    <location>
        <begin position="57"/>
        <end position="82"/>
    </location>
</feature>
<dbReference type="PANTHER" id="PTHR32410">
    <property type="entry name" value="CYSTEINE/HISTIDINE-RICH C1 DOMAIN FAMILY PROTEIN"/>
    <property type="match status" value="1"/>
</dbReference>
<feature type="domain" description="DC1" evidence="3">
    <location>
        <begin position="295"/>
        <end position="336"/>
    </location>
</feature>
<dbReference type="PANTHER" id="PTHR32410:SF162">
    <property type="entry name" value="CHP-RICH ZINC FINGER PROTEIN-LIKE-RELATED"/>
    <property type="match status" value="1"/>
</dbReference>
<keyword evidence="2" id="KW-0472">Membrane</keyword>
<keyword evidence="2" id="KW-1133">Transmembrane helix</keyword>
<keyword evidence="6" id="KW-1185">Reference proteome</keyword>
<dbReference type="EMBL" id="JAGKQM010000017">
    <property type="protein sequence ID" value="KAH0866966.1"/>
    <property type="molecule type" value="Genomic_DNA"/>
</dbReference>
<dbReference type="Pfam" id="PF03107">
    <property type="entry name" value="C1_2"/>
    <property type="match status" value="2"/>
</dbReference>
<feature type="domain" description="DC1-like C-terminal" evidence="4">
    <location>
        <begin position="437"/>
        <end position="467"/>
    </location>
</feature>
<accession>A0ABQ7YIE8</accession>
<keyword evidence="1" id="KW-0677">Repeat</keyword>
<dbReference type="Pfam" id="PF22926">
    <property type="entry name" value="C1-like_CT"/>
    <property type="match status" value="1"/>
</dbReference>
<comment type="caution">
    <text evidence="5">The sequence shown here is derived from an EMBL/GenBank/DDBJ whole genome shotgun (WGS) entry which is preliminary data.</text>
</comment>
<protein>
    <recommendedName>
        <fullName evidence="7">DC1 domain-containing protein</fullName>
    </recommendedName>
</protein>
<evidence type="ECO:0008006" key="7">
    <source>
        <dbReference type="Google" id="ProtNLM"/>
    </source>
</evidence>
<evidence type="ECO:0000313" key="5">
    <source>
        <dbReference type="EMBL" id="KAH0866966.1"/>
    </source>
</evidence>
<gene>
    <name evidence="5" type="ORF">HID58_073988</name>
</gene>
<organism evidence="5 6">
    <name type="scientific">Brassica napus</name>
    <name type="common">Rape</name>
    <dbReference type="NCBI Taxonomy" id="3708"/>
    <lineage>
        <taxon>Eukaryota</taxon>
        <taxon>Viridiplantae</taxon>
        <taxon>Streptophyta</taxon>
        <taxon>Embryophyta</taxon>
        <taxon>Tracheophyta</taxon>
        <taxon>Spermatophyta</taxon>
        <taxon>Magnoliopsida</taxon>
        <taxon>eudicotyledons</taxon>
        <taxon>Gunneridae</taxon>
        <taxon>Pentapetalae</taxon>
        <taxon>rosids</taxon>
        <taxon>malvids</taxon>
        <taxon>Brassicales</taxon>
        <taxon>Brassicaceae</taxon>
        <taxon>Brassiceae</taxon>
        <taxon>Brassica</taxon>
    </lineage>
</organism>
<evidence type="ECO:0000259" key="3">
    <source>
        <dbReference type="Pfam" id="PF03107"/>
    </source>
</evidence>
<name>A0ABQ7YIE8_BRANA</name>